<dbReference type="GO" id="GO:0016874">
    <property type="term" value="F:ligase activity"/>
    <property type="evidence" value="ECO:0007669"/>
    <property type="project" value="UniProtKB-KW"/>
</dbReference>
<evidence type="ECO:0000256" key="1">
    <source>
        <dbReference type="ARBA" id="ARBA00022598"/>
    </source>
</evidence>
<dbReference type="InterPro" id="IPR004408">
    <property type="entry name" value="Biotin_CoA_COase_ligase"/>
</dbReference>
<dbReference type="PROSITE" id="PS51733">
    <property type="entry name" value="BPL_LPL_CATALYTIC"/>
    <property type="match status" value="1"/>
</dbReference>
<dbReference type="Gene3D" id="3.30.930.10">
    <property type="entry name" value="Bira Bifunctional Protein, Domain 2"/>
    <property type="match status" value="1"/>
</dbReference>
<dbReference type="InterPro" id="IPR003142">
    <property type="entry name" value="BPL_C"/>
</dbReference>
<name>A0ABP6T4P5_9ACTN</name>
<dbReference type="SUPFAM" id="SSF55681">
    <property type="entry name" value="Class II aaRS and biotin synthetases"/>
    <property type="match status" value="1"/>
</dbReference>
<dbReference type="EMBL" id="BAAAYN010000036">
    <property type="protein sequence ID" value="GAA3392206.1"/>
    <property type="molecule type" value="Genomic_DNA"/>
</dbReference>
<evidence type="ECO:0000256" key="2">
    <source>
        <dbReference type="ARBA" id="ARBA00023267"/>
    </source>
</evidence>
<dbReference type="InterPro" id="IPR004143">
    <property type="entry name" value="BPL_LPL_catalytic"/>
</dbReference>
<proteinExistence type="predicted"/>
<dbReference type="Pfam" id="PF02237">
    <property type="entry name" value="BPL_C"/>
    <property type="match status" value="1"/>
</dbReference>
<reference evidence="6" key="1">
    <citation type="journal article" date="2019" name="Int. J. Syst. Evol. Microbiol.">
        <title>The Global Catalogue of Microorganisms (GCM) 10K type strain sequencing project: providing services to taxonomists for standard genome sequencing and annotation.</title>
        <authorList>
            <consortium name="The Broad Institute Genomics Platform"/>
            <consortium name="The Broad Institute Genome Sequencing Center for Infectious Disease"/>
            <person name="Wu L."/>
            <person name="Ma J."/>
        </authorList>
    </citation>
    <scope>NUCLEOTIDE SEQUENCE [LARGE SCALE GENOMIC DNA]</scope>
    <source>
        <strain evidence="6">JCM 9458</strain>
    </source>
</reference>
<dbReference type="NCBIfam" id="TIGR00121">
    <property type="entry name" value="birA_ligase"/>
    <property type="match status" value="1"/>
</dbReference>
<protein>
    <recommendedName>
        <fullName evidence="3">biotin--[biotin carboxyl-carrier protein] ligase</fullName>
        <ecNumber evidence="3">6.3.4.15</ecNumber>
    </recommendedName>
</protein>
<dbReference type="Proteomes" id="UP001501676">
    <property type="component" value="Unassembled WGS sequence"/>
</dbReference>
<comment type="caution">
    <text evidence="5">The sequence shown here is derived from an EMBL/GenBank/DDBJ whole genome shotgun (WGS) entry which is preliminary data.</text>
</comment>
<dbReference type="PANTHER" id="PTHR12835:SF5">
    <property type="entry name" value="BIOTIN--PROTEIN LIGASE"/>
    <property type="match status" value="1"/>
</dbReference>
<evidence type="ECO:0000313" key="5">
    <source>
        <dbReference type="EMBL" id="GAA3392206.1"/>
    </source>
</evidence>
<evidence type="ECO:0000259" key="4">
    <source>
        <dbReference type="PROSITE" id="PS51733"/>
    </source>
</evidence>
<evidence type="ECO:0000313" key="6">
    <source>
        <dbReference type="Proteomes" id="UP001501676"/>
    </source>
</evidence>
<accession>A0ABP6T4P5</accession>
<sequence>MWERIRDPFWVDLEVRERTGSTNVDLAAAAVAGAPEGTVLVAEAQDAGRGRIGRSWVSPPGAGLTFSVLLRPTAVPRERWGWLPLLAGVALASVLGDVDARVKWPNDLLVGARRQKAAGILAEVAGDAVVLGIGLNVTLTADELPPDRPDTTSLALAGARVTDRGELLAQVLDALAGEYASWCAAGGDAAASGLQDAYRQRCDTLGRDVRVDVPGGAPLHGRAVEVDAEGRLVVETANGVHSVAAGDVVHVRPS</sequence>
<feature type="domain" description="BPL/LPL catalytic" evidence="4">
    <location>
        <begin position="3"/>
        <end position="183"/>
    </location>
</feature>
<dbReference type="PANTHER" id="PTHR12835">
    <property type="entry name" value="BIOTIN PROTEIN LIGASE"/>
    <property type="match status" value="1"/>
</dbReference>
<dbReference type="Gene3D" id="2.30.30.100">
    <property type="match status" value="1"/>
</dbReference>
<gene>
    <name evidence="5" type="ORF">GCM10020369_53040</name>
</gene>
<dbReference type="InterPro" id="IPR045864">
    <property type="entry name" value="aa-tRNA-synth_II/BPL/LPL"/>
</dbReference>
<organism evidence="5 6">
    <name type="scientific">Cryptosporangium minutisporangium</name>
    <dbReference type="NCBI Taxonomy" id="113569"/>
    <lineage>
        <taxon>Bacteria</taxon>
        <taxon>Bacillati</taxon>
        <taxon>Actinomycetota</taxon>
        <taxon>Actinomycetes</taxon>
        <taxon>Cryptosporangiales</taxon>
        <taxon>Cryptosporangiaceae</taxon>
        <taxon>Cryptosporangium</taxon>
    </lineage>
</organism>
<dbReference type="Pfam" id="PF03099">
    <property type="entry name" value="BPL_LplA_LipB"/>
    <property type="match status" value="1"/>
</dbReference>
<dbReference type="CDD" id="cd16442">
    <property type="entry name" value="BPL"/>
    <property type="match status" value="1"/>
</dbReference>
<keyword evidence="1 5" id="KW-0436">Ligase</keyword>
<dbReference type="EC" id="6.3.4.15" evidence="3"/>
<evidence type="ECO:0000256" key="3">
    <source>
        <dbReference type="ARBA" id="ARBA00024227"/>
    </source>
</evidence>
<keyword evidence="6" id="KW-1185">Reference proteome</keyword>
<keyword evidence="2" id="KW-0092">Biotin</keyword>